<dbReference type="GO" id="GO:0006888">
    <property type="term" value="P:endoplasmic reticulum to Golgi vesicle-mediated transport"/>
    <property type="evidence" value="ECO:0007669"/>
    <property type="project" value="TreeGrafter"/>
</dbReference>
<keyword evidence="6 11" id="KW-0931">ER-Golgi transport</keyword>
<keyword evidence="7 11" id="KW-0653">Protein transport</keyword>
<dbReference type="GO" id="GO:0006890">
    <property type="term" value="P:retrograde vesicle-mediated transport, Golgi to endoplasmic reticulum"/>
    <property type="evidence" value="ECO:0007669"/>
    <property type="project" value="UniProtKB-UniRule"/>
</dbReference>
<dbReference type="RefSeq" id="XP_044553094.1">
    <property type="nucleotide sequence ID" value="XM_044690497.1"/>
</dbReference>
<protein>
    <recommendedName>
        <fullName evidence="11">Coatomer subunit epsilon</fullName>
    </recommendedName>
</protein>
<gene>
    <name evidence="12" type="ORF">C9374_014502</name>
</gene>
<keyword evidence="4 11" id="KW-0813">Transport</keyword>
<keyword evidence="5 11" id="KW-0963">Cytoplasm</keyword>
<evidence type="ECO:0000256" key="9">
    <source>
        <dbReference type="ARBA" id="ARBA00023136"/>
    </source>
</evidence>
<evidence type="ECO:0000256" key="6">
    <source>
        <dbReference type="ARBA" id="ARBA00022892"/>
    </source>
</evidence>
<dbReference type="Pfam" id="PF04733">
    <property type="entry name" value="Coatomer_E"/>
    <property type="match status" value="1"/>
</dbReference>
<dbReference type="PIRSF" id="PIRSF016478">
    <property type="entry name" value="Coatomer_esu"/>
    <property type="match status" value="1"/>
</dbReference>
<dbReference type="GO" id="GO:0000139">
    <property type="term" value="C:Golgi membrane"/>
    <property type="evidence" value="ECO:0007669"/>
    <property type="project" value="UniProtKB-SubCell"/>
</dbReference>
<organism evidence="12 13">
    <name type="scientific">Naegleria lovaniensis</name>
    <name type="common">Amoeba</name>
    <dbReference type="NCBI Taxonomy" id="51637"/>
    <lineage>
        <taxon>Eukaryota</taxon>
        <taxon>Discoba</taxon>
        <taxon>Heterolobosea</taxon>
        <taxon>Tetramitia</taxon>
        <taxon>Eutetramitia</taxon>
        <taxon>Vahlkampfiidae</taxon>
        <taxon>Naegleria</taxon>
    </lineage>
</organism>
<dbReference type="Proteomes" id="UP000816034">
    <property type="component" value="Unassembled WGS sequence"/>
</dbReference>
<dbReference type="EMBL" id="PYSW02000008">
    <property type="protein sequence ID" value="KAG2389102.1"/>
    <property type="molecule type" value="Genomic_DNA"/>
</dbReference>
<evidence type="ECO:0000256" key="4">
    <source>
        <dbReference type="ARBA" id="ARBA00022448"/>
    </source>
</evidence>
<dbReference type="Gene3D" id="1.25.40.10">
    <property type="entry name" value="Tetratricopeptide repeat domain"/>
    <property type="match status" value="1"/>
</dbReference>
<comment type="caution">
    <text evidence="12">The sequence shown here is derived from an EMBL/GenBank/DDBJ whole genome shotgun (WGS) entry which is preliminary data.</text>
</comment>
<dbReference type="PANTHER" id="PTHR10805">
    <property type="entry name" value="COATOMER SUBUNIT EPSILON"/>
    <property type="match status" value="1"/>
</dbReference>
<name>A0AA88GXY0_NAELO</name>
<evidence type="ECO:0000256" key="10">
    <source>
        <dbReference type="ARBA" id="ARBA00023329"/>
    </source>
</evidence>
<dbReference type="GO" id="GO:0015031">
    <property type="term" value="P:protein transport"/>
    <property type="evidence" value="ECO:0007669"/>
    <property type="project" value="UniProtKB-UniRule"/>
</dbReference>
<dbReference type="InterPro" id="IPR006822">
    <property type="entry name" value="Coatomer_esu"/>
</dbReference>
<comment type="similarity">
    <text evidence="3 11">Belongs to the COPE family.</text>
</comment>
<dbReference type="AlphaFoldDB" id="A0AA88GXY0"/>
<dbReference type="PANTHER" id="PTHR10805:SF0">
    <property type="entry name" value="COATOMER SUBUNIT EPSILON"/>
    <property type="match status" value="1"/>
</dbReference>
<evidence type="ECO:0000256" key="7">
    <source>
        <dbReference type="ARBA" id="ARBA00022927"/>
    </source>
</evidence>
<dbReference type="GO" id="GO:0005198">
    <property type="term" value="F:structural molecule activity"/>
    <property type="evidence" value="ECO:0007669"/>
    <property type="project" value="UniProtKB-UniRule"/>
</dbReference>
<dbReference type="GO" id="GO:0030126">
    <property type="term" value="C:COPI vesicle coat"/>
    <property type="evidence" value="ECO:0007669"/>
    <property type="project" value="TreeGrafter"/>
</dbReference>
<comment type="subcellular location">
    <subcellularLocation>
        <location evidence="2">Cytoplasmic vesicle</location>
        <location evidence="2">COPI-coated vesicle membrane</location>
        <topology evidence="2">Peripheral membrane protein</topology>
        <orientation evidence="2">Cytoplasmic side</orientation>
    </subcellularLocation>
    <subcellularLocation>
        <location evidence="1">Golgi apparatus membrane</location>
        <topology evidence="1">Peripheral membrane protein</topology>
        <orientation evidence="1">Cytoplasmic side</orientation>
    </subcellularLocation>
</comment>
<dbReference type="InterPro" id="IPR011990">
    <property type="entry name" value="TPR-like_helical_dom_sf"/>
</dbReference>
<keyword evidence="8 11" id="KW-0333">Golgi apparatus</keyword>
<dbReference type="GeneID" id="68106955"/>
<dbReference type="GO" id="GO:0006891">
    <property type="term" value="P:intra-Golgi vesicle-mediated transport"/>
    <property type="evidence" value="ECO:0007669"/>
    <property type="project" value="TreeGrafter"/>
</dbReference>
<evidence type="ECO:0000256" key="11">
    <source>
        <dbReference type="PIRNR" id="PIRNR016478"/>
    </source>
</evidence>
<evidence type="ECO:0000313" key="12">
    <source>
        <dbReference type="EMBL" id="KAG2389102.1"/>
    </source>
</evidence>
<evidence type="ECO:0000256" key="3">
    <source>
        <dbReference type="ARBA" id="ARBA00008827"/>
    </source>
</evidence>
<proteinExistence type="inferred from homology"/>
<keyword evidence="10 11" id="KW-0968">Cytoplasmic vesicle</keyword>
<evidence type="ECO:0000256" key="8">
    <source>
        <dbReference type="ARBA" id="ARBA00023034"/>
    </source>
</evidence>
<keyword evidence="13" id="KW-1185">Reference proteome</keyword>
<sequence length="304" mass="33780">MSSSTTTSDGFPELLAVRNALYLGNYSVCMSKIAQTKINESNADMKMERDVLSFRAHIGLGQYDLVLQQIKEGDNLAIPLRGVRLLAEYFQAQNRGTSREAIIEKVDTLQQDPSFTTDPTFAICSATIYAFEGNDIACLKSLHDVSTLEAFSLRVRTLIRMNRIDLAEHTFNKMMELNEDATITNFTRAYVALAKGSKDKISEAESIFKELSEKFGQSVPLLNGVALCLMHDFEFADAENTLLSSLALSTNSVETLVNLIACSMHLKKDASRFLSQLQSTSPNHPWVVKYNSLSDTFDSLTSTK</sequence>
<evidence type="ECO:0000256" key="1">
    <source>
        <dbReference type="ARBA" id="ARBA00004255"/>
    </source>
</evidence>
<keyword evidence="9 11" id="KW-0472">Membrane</keyword>
<reference evidence="12 13" key="1">
    <citation type="journal article" date="2018" name="BMC Genomics">
        <title>The genome of Naegleria lovaniensis, the basis for a comparative approach to unravel pathogenicity factors of the human pathogenic amoeba N. fowleri.</title>
        <authorList>
            <person name="Liechti N."/>
            <person name="Schurch N."/>
            <person name="Bruggmann R."/>
            <person name="Wittwer M."/>
        </authorList>
    </citation>
    <scope>NUCLEOTIDE SEQUENCE [LARGE SCALE GENOMIC DNA]</scope>
    <source>
        <strain evidence="12 13">ATCC 30569</strain>
    </source>
</reference>
<accession>A0AA88GXY0</accession>
<comment type="function">
    <text evidence="11">The coatomer is a cytosolic protein complex that binds to dilysine motifs and reversibly associates with Golgi non-clathrin-coated vesicles, which further mediate biosynthetic protein transport from the ER, via the Golgi up to the trans Golgi network. The coatomer complex is required for budding from Golgi membranes, and is essential for the retrograde Golgi-to-ER transport of dilysine-tagged proteins.</text>
</comment>
<dbReference type="SUPFAM" id="SSF48452">
    <property type="entry name" value="TPR-like"/>
    <property type="match status" value="1"/>
</dbReference>
<evidence type="ECO:0000256" key="5">
    <source>
        <dbReference type="ARBA" id="ARBA00022490"/>
    </source>
</evidence>
<evidence type="ECO:0000313" key="13">
    <source>
        <dbReference type="Proteomes" id="UP000816034"/>
    </source>
</evidence>
<evidence type="ECO:0000256" key="2">
    <source>
        <dbReference type="ARBA" id="ARBA00004347"/>
    </source>
</evidence>